<gene>
    <name evidence="2" type="ORF">BJ963_003539</name>
</gene>
<feature type="domain" description="Treble clef zinc finger" evidence="1">
    <location>
        <begin position="456"/>
        <end position="509"/>
    </location>
</feature>
<proteinExistence type="predicted"/>
<comment type="caution">
    <text evidence="2">The sequence shown here is derived from an EMBL/GenBank/DDBJ whole genome shotgun (WGS) entry which is preliminary data.</text>
</comment>
<organism evidence="2 3">
    <name type="scientific">Leifsonia soli</name>
    <dbReference type="NCBI Taxonomy" id="582665"/>
    <lineage>
        <taxon>Bacteria</taxon>
        <taxon>Bacillati</taxon>
        <taxon>Actinomycetota</taxon>
        <taxon>Actinomycetes</taxon>
        <taxon>Micrococcales</taxon>
        <taxon>Microbacteriaceae</taxon>
        <taxon>Leifsonia</taxon>
    </lineage>
</organism>
<evidence type="ECO:0000313" key="2">
    <source>
        <dbReference type="EMBL" id="NYD76020.1"/>
    </source>
</evidence>
<dbReference type="InterPro" id="IPR025487">
    <property type="entry name" value="DUF4379"/>
</dbReference>
<evidence type="ECO:0000259" key="1">
    <source>
        <dbReference type="Pfam" id="PF14311"/>
    </source>
</evidence>
<keyword evidence="2" id="KW-0240">DNA-directed RNA polymerase</keyword>
<protein>
    <submittedName>
        <fullName evidence="2">Protein-arginine kinase activator protein McsA/DNA-directed RNA polymerase subunit RPC12/RpoP</fullName>
    </submittedName>
</protein>
<dbReference type="Pfam" id="PF14311">
    <property type="entry name" value="DUF4379"/>
    <property type="match status" value="1"/>
</dbReference>
<keyword evidence="2" id="KW-0808">Transferase</keyword>
<dbReference type="RefSeq" id="WP_179457776.1">
    <property type="nucleotide sequence ID" value="NZ_BAAAPX010000001.1"/>
</dbReference>
<keyword evidence="2" id="KW-0418">Kinase</keyword>
<name>A0A852T6D6_9MICO</name>
<evidence type="ECO:0000313" key="3">
    <source>
        <dbReference type="Proteomes" id="UP000589620"/>
    </source>
</evidence>
<dbReference type="PANTHER" id="PTHR37317:SF1">
    <property type="entry name" value="ZINC-RIBBON DOMAIN-CONTAINING PROTEIN-RELATED"/>
    <property type="match status" value="1"/>
</dbReference>
<accession>A0A852T6D6</accession>
<reference evidence="2 3" key="1">
    <citation type="submission" date="2020-07" db="EMBL/GenBank/DDBJ databases">
        <title>Sequencing the genomes of 1000 actinobacteria strains.</title>
        <authorList>
            <person name="Klenk H.-P."/>
        </authorList>
    </citation>
    <scope>NUCLEOTIDE SEQUENCE [LARGE SCALE GENOMIC DNA]</scope>
    <source>
        <strain evidence="2 3">DSM 23871</strain>
    </source>
</reference>
<dbReference type="GO" id="GO:0016301">
    <property type="term" value="F:kinase activity"/>
    <property type="evidence" value="ECO:0007669"/>
    <property type="project" value="UniProtKB-KW"/>
</dbReference>
<dbReference type="GO" id="GO:0000428">
    <property type="term" value="C:DNA-directed RNA polymerase complex"/>
    <property type="evidence" value="ECO:0007669"/>
    <property type="project" value="UniProtKB-KW"/>
</dbReference>
<dbReference type="EMBL" id="JACCBJ010000001">
    <property type="protein sequence ID" value="NYD76020.1"/>
    <property type="molecule type" value="Genomic_DNA"/>
</dbReference>
<dbReference type="AlphaFoldDB" id="A0A852T6D6"/>
<dbReference type="PANTHER" id="PTHR37317">
    <property type="entry name" value="BLR8090 PROTEIN"/>
    <property type="match status" value="1"/>
</dbReference>
<keyword evidence="2" id="KW-0804">Transcription</keyword>
<dbReference type="Proteomes" id="UP000589620">
    <property type="component" value="Unassembled WGS sequence"/>
</dbReference>
<sequence>MLPDSPNSINRPLPFTPRLRHHETFDSYSARYLAANFLDAAHQRQMMRWARPAYPDLKPHALWRRIVCEKTRIDEALFQYNPRELQHPDGTSCAGCRVGTGDQWMCRLCSAGETVELQPHLDNLVCTRHRIWVGSGATPEIQHVVGDDFVAAERIFQKLRRKGVVDATTLWELVHVVDPSLADEAEHHLMPAKPFPDAMRIWGLIASTSFAIRFFNPCQTYQSAHEYLAQQLERVGLGDVELVNRVWHYLRPTALAVREWVLGAGQLQTYWQHDFHLDPAVVHHWKSPARPLEPFSRYLAASGVTEITNDNWREVLTHRSAGHSELFMLGGRKQGTPGICVNGHRTSVLAVARLSARSSYRCAYCDGRRVVPGENDITMTHPLRATYFDAEANPGTAVTDLTSTLKTRMGWKCPLGHKYVRSVTVQCRAVEPCVVCDDRVLAPERNSIAALVPQVIAEWDHERNELSPWEMRANDSRAKAWFICQECGHRYETFLRRRLAGSGCLMCAREDFYRFKTAPDIKLIDVRPDLGTEWDPELNDGLQFKDLLRSHRIKRRWRCPNGHITVKTPAARENNGCGACWNAGIDYFGRYPVIMSEYDIEANGAGRVPRSAVWWTCKAAGHQTQRSVHGRRQSRGCVLCPKEKRIAAGLGDGTF</sequence>
<keyword evidence="3" id="KW-1185">Reference proteome</keyword>